<keyword evidence="11" id="KW-1185">Reference proteome</keyword>
<sequence>MTLTSHGLISDLTREIPDARVLLYDHGEPGARDDLNSLAHNLLNQLHQRRLSTKSRRPIFFICHSTGGLVAKAALVIASQASSNMESILSSCHGITFFATPHQGSTYLYAPEYTQGICSIMRLKYSIPHHLREILKPRHRQLMHLSNQFKAISADLKVWTFLETVDSAINIADSDSSATVEVHVPISSIRSGLLGLEHEKEIPLATDHVGAAYFKGQEKTTRMSFIKELQSSVSMAVRLSALVDEPLHVKKEVMVQVNGFFEDPALGVSEETPLKLWSTKVTLHDYMSRGPSECLRDRLSKTSKMPPVSPDDSSESSFDSRRSSIRSESEPDEPVNVTSEKSKQIQPSPSLKKSRSFTPMASPRIHISEPNTESYFELGDGNISYELDEPVVQQGDTPQKEGCGSEAGEVPNESSDAKASQTKLLSAKKRYSNITSRYKGLLPVPLPKRGQRNMMGADKPRAAPRFDRPEPGSEKLLWIHIPYTHTGWVPSILAKTCADRQIPHFLSRFINEENWFSKLISARHFEPHARYVRPSCIHSRQNDASPSNPSGVMDDPRLALYMPYLHWDTYWNLIQRRKVVQDRLRQGRSRPVPDKISKGHLESKLIWKFLGREPPIHLRRTLDQFGYPNLRSTTARDDDQMLWKRTRKSINLKDEIGDSVRLESDSSVPDVFEDGKVLMVDQLWLWILDQRTVVTFFPNQEATTSEGRLYEQANLHNSIYNELNGDLARRFETAGDLAALIVQHAVTVLLDRTLHRDLQILRIFEESISILTESVTKSFKRFRSRGFTINPAQHNKTADGRTMTEAERDERDIRVARQNREDLSALLELRDIMDELGTIMKLLEQQTTTVKTMARYFEDMGYGKVFVEASRARLDEYRNQVQEMRENTILAQKAVENLLDLKQKQANVDESRLARWEAEVTQTQSRSVMVFTIFTVIFLPLSFFTSLFGINVQEWSGSETNPDFRQMLLIAGPSSIAIIVIALLLAFNETLRETVAKAHAILFGMARDFLLAPAKKVLHLSRSSEEPLDVHHEKNRFDRYLSSRRYRRQLEDDIWKQHPDWMISPLPPVAEYEKMPPGYDYSAKLKESSWQGISA</sequence>
<evidence type="ECO:0000256" key="1">
    <source>
        <dbReference type="ARBA" id="ARBA00004141"/>
    </source>
</evidence>
<dbReference type="Pfam" id="PF01544">
    <property type="entry name" value="CorA"/>
    <property type="match status" value="1"/>
</dbReference>
<gene>
    <name evidence="10" type="ORF">P174DRAFT_500357</name>
</gene>
<evidence type="ECO:0000313" key="10">
    <source>
        <dbReference type="EMBL" id="PKX98745.1"/>
    </source>
</evidence>
<feature type="region of interest" description="Disordered" evidence="7">
    <location>
        <begin position="442"/>
        <end position="468"/>
    </location>
</feature>
<dbReference type="Pfam" id="PF05057">
    <property type="entry name" value="DUF676"/>
    <property type="match status" value="1"/>
</dbReference>
<dbReference type="GO" id="GO:0016020">
    <property type="term" value="C:membrane"/>
    <property type="evidence" value="ECO:0007669"/>
    <property type="project" value="UniProtKB-SubCell"/>
</dbReference>
<dbReference type="InterPro" id="IPR029058">
    <property type="entry name" value="AB_hydrolase_fold"/>
</dbReference>
<evidence type="ECO:0000256" key="2">
    <source>
        <dbReference type="ARBA" id="ARBA00007920"/>
    </source>
</evidence>
<comment type="similarity">
    <text evidence="2">Belongs to the putative lipase ROG1 family.</text>
</comment>
<dbReference type="GeneID" id="36538302"/>
<evidence type="ECO:0000259" key="9">
    <source>
        <dbReference type="Pfam" id="PF05057"/>
    </source>
</evidence>
<proteinExistence type="inferred from homology"/>
<dbReference type="VEuPathDB" id="FungiDB:P174DRAFT_500357"/>
<dbReference type="SUPFAM" id="SSF144083">
    <property type="entry name" value="Magnesium transport protein CorA, transmembrane region"/>
    <property type="match status" value="1"/>
</dbReference>
<dbReference type="Proteomes" id="UP000234474">
    <property type="component" value="Unassembled WGS sequence"/>
</dbReference>
<dbReference type="InterPro" id="IPR045863">
    <property type="entry name" value="CorA_TM1_TM2"/>
</dbReference>
<feature type="transmembrane region" description="Helical" evidence="8">
    <location>
        <begin position="968"/>
        <end position="987"/>
    </location>
</feature>
<evidence type="ECO:0000256" key="4">
    <source>
        <dbReference type="ARBA" id="ARBA00022989"/>
    </source>
</evidence>
<evidence type="ECO:0000256" key="7">
    <source>
        <dbReference type="SAM" id="MobiDB-lite"/>
    </source>
</evidence>
<organism evidence="10 11">
    <name type="scientific">Aspergillus novofumigatus (strain IBT 16806)</name>
    <dbReference type="NCBI Taxonomy" id="1392255"/>
    <lineage>
        <taxon>Eukaryota</taxon>
        <taxon>Fungi</taxon>
        <taxon>Dikarya</taxon>
        <taxon>Ascomycota</taxon>
        <taxon>Pezizomycotina</taxon>
        <taxon>Eurotiomycetes</taxon>
        <taxon>Eurotiomycetidae</taxon>
        <taxon>Eurotiales</taxon>
        <taxon>Aspergillaceae</taxon>
        <taxon>Aspergillus</taxon>
        <taxon>Aspergillus subgen. Fumigati</taxon>
    </lineage>
</organism>
<dbReference type="InterPro" id="IPR002523">
    <property type="entry name" value="MgTranspt_CorA/ZnTranspt_ZntB"/>
</dbReference>
<feature type="compositionally biased region" description="Basic and acidic residues" evidence="7">
    <location>
        <begin position="458"/>
        <end position="468"/>
    </location>
</feature>
<dbReference type="AlphaFoldDB" id="A0A2I1CMC1"/>
<reference evidence="11" key="1">
    <citation type="journal article" date="2018" name="Proc. Natl. Acad. Sci. U.S.A.">
        <title>Linking secondary metabolites to gene clusters through genome sequencing of six diverse Aspergillus species.</title>
        <authorList>
            <person name="Kaerboelling I."/>
            <person name="Vesth T.C."/>
            <person name="Frisvad J.C."/>
            <person name="Nybo J.L."/>
            <person name="Theobald S."/>
            <person name="Kuo A."/>
            <person name="Bowyer P."/>
            <person name="Matsuda Y."/>
            <person name="Mondo S."/>
            <person name="Lyhne E.K."/>
            <person name="Kogle M.E."/>
            <person name="Clum A."/>
            <person name="Lipzen A."/>
            <person name="Salamov A."/>
            <person name="Ngan C.Y."/>
            <person name="Daum C."/>
            <person name="Chiniquy J."/>
            <person name="Barry K."/>
            <person name="LaButti K."/>
            <person name="Haridas S."/>
            <person name="Simmons B.A."/>
            <person name="Magnuson J.K."/>
            <person name="Mortensen U.H."/>
            <person name="Larsen T.O."/>
            <person name="Grigoriev I.V."/>
            <person name="Baker S.E."/>
            <person name="Andersen M.R."/>
        </authorList>
    </citation>
    <scope>NUCLEOTIDE SEQUENCE [LARGE SCALE GENOMIC DNA]</scope>
    <source>
        <strain evidence="11">IBT 16806</strain>
    </source>
</reference>
<dbReference type="Gene3D" id="1.20.58.340">
    <property type="entry name" value="Magnesium transport protein CorA, transmembrane region"/>
    <property type="match status" value="1"/>
</dbReference>
<evidence type="ECO:0000313" key="11">
    <source>
        <dbReference type="Proteomes" id="UP000234474"/>
    </source>
</evidence>
<feature type="compositionally biased region" description="Polar residues" evidence="7">
    <location>
        <begin position="412"/>
        <end position="421"/>
    </location>
</feature>
<dbReference type="OrthoDB" id="361039at2759"/>
<dbReference type="PANTHER" id="PTHR47685">
    <property type="entry name" value="MAGNESIUM TRANSPORT PROTEIN CORA"/>
    <property type="match status" value="1"/>
</dbReference>
<evidence type="ECO:0000256" key="5">
    <source>
        <dbReference type="ARBA" id="ARBA00023136"/>
    </source>
</evidence>
<dbReference type="PANTHER" id="PTHR47685:SF1">
    <property type="entry name" value="MAGNESIUM TRANSPORT PROTEIN CORA"/>
    <property type="match status" value="1"/>
</dbReference>
<keyword evidence="4 8" id="KW-1133">Transmembrane helix</keyword>
<keyword evidence="3 8" id="KW-0812">Transmembrane</keyword>
<dbReference type="SUPFAM" id="SSF53474">
    <property type="entry name" value="alpha/beta-Hydrolases"/>
    <property type="match status" value="1"/>
</dbReference>
<comment type="caution">
    <text evidence="10">The sequence shown here is derived from an EMBL/GenBank/DDBJ whole genome shotgun (WGS) entry which is preliminary data.</text>
</comment>
<feature type="compositionally biased region" description="Basic and acidic residues" evidence="7">
    <location>
        <begin position="318"/>
        <end position="329"/>
    </location>
</feature>
<feature type="domain" description="DUF676" evidence="9">
    <location>
        <begin position="33"/>
        <end position="128"/>
    </location>
</feature>
<dbReference type="RefSeq" id="XP_024687340.1">
    <property type="nucleotide sequence ID" value="XM_024830965.1"/>
</dbReference>
<feature type="coiled-coil region" evidence="6">
    <location>
        <begin position="867"/>
        <end position="894"/>
    </location>
</feature>
<feature type="region of interest" description="Disordered" evidence="7">
    <location>
        <begin position="394"/>
        <end position="421"/>
    </location>
</feature>
<name>A0A2I1CMC1_ASPN1</name>
<dbReference type="GO" id="GO:0046873">
    <property type="term" value="F:metal ion transmembrane transporter activity"/>
    <property type="evidence" value="ECO:0007669"/>
    <property type="project" value="InterPro"/>
</dbReference>
<dbReference type="InterPro" id="IPR007751">
    <property type="entry name" value="DUF676_lipase-like"/>
</dbReference>
<dbReference type="Gene3D" id="3.40.50.1820">
    <property type="entry name" value="alpha/beta hydrolase"/>
    <property type="match status" value="1"/>
</dbReference>
<keyword evidence="6" id="KW-0175">Coiled coil</keyword>
<protein>
    <recommendedName>
        <fullName evidence="9">DUF676 domain-containing protein</fullName>
    </recommendedName>
</protein>
<dbReference type="EMBL" id="MSZS01000001">
    <property type="protein sequence ID" value="PKX98745.1"/>
    <property type="molecule type" value="Genomic_DNA"/>
</dbReference>
<feature type="compositionally biased region" description="Polar residues" evidence="7">
    <location>
        <begin position="336"/>
        <end position="359"/>
    </location>
</feature>
<keyword evidence="5 8" id="KW-0472">Membrane</keyword>
<evidence type="ECO:0000256" key="8">
    <source>
        <dbReference type="SAM" id="Phobius"/>
    </source>
</evidence>
<dbReference type="InterPro" id="IPR050829">
    <property type="entry name" value="CorA_MIT"/>
</dbReference>
<feature type="region of interest" description="Disordered" evidence="7">
    <location>
        <begin position="297"/>
        <end position="370"/>
    </location>
</feature>
<feature type="transmembrane region" description="Helical" evidence="8">
    <location>
        <begin position="928"/>
        <end position="948"/>
    </location>
</feature>
<dbReference type="OMA" id="WTFYETI"/>
<evidence type="ECO:0000256" key="6">
    <source>
        <dbReference type="SAM" id="Coils"/>
    </source>
</evidence>
<evidence type="ECO:0000256" key="3">
    <source>
        <dbReference type="ARBA" id="ARBA00022692"/>
    </source>
</evidence>
<accession>A0A2I1CMC1</accession>
<comment type="subcellular location">
    <subcellularLocation>
        <location evidence="1">Membrane</location>
        <topology evidence="1">Multi-pass membrane protein</topology>
    </subcellularLocation>
</comment>